<dbReference type="PANTHER" id="PTHR43877:SF2">
    <property type="entry name" value="AMINOALKYLPHOSPHONATE N-ACETYLTRANSFERASE-RELATED"/>
    <property type="match status" value="1"/>
</dbReference>
<dbReference type="SUPFAM" id="SSF55729">
    <property type="entry name" value="Acyl-CoA N-acyltransferases (Nat)"/>
    <property type="match status" value="2"/>
</dbReference>
<protein>
    <submittedName>
        <fullName evidence="4">GNAT family N-acetyltransferase</fullName>
    </submittedName>
</protein>
<accession>A0ABN2A9J1</accession>
<dbReference type="Gene3D" id="3.40.630.30">
    <property type="match status" value="1"/>
</dbReference>
<proteinExistence type="predicted"/>
<dbReference type="CDD" id="cd04301">
    <property type="entry name" value="NAT_SF"/>
    <property type="match status" value="1"/>
</dbReference>
<feature type="domain" description="N-acetyltransferase" evidence="3">
    <location>
        <begin position="187"/>
        <end position="329"/>
    </location>
</feature>
<evidence type="ECO:0000259" key="3">
    <source>
        <dbReference type="PROSITE" id="PS51186"/>
    </source>
</evidence>
<dbReference type="InterPro" id="IPR000182">
    <property type="entry name" value="GNAT_dom"/>
</dbReference>
<dbReference type="InterPro" id="IPR050832">
    <property type="entry name" value="Bact_Acetyltransf"/>
</dbReference>
<organism evidence="4 5">
    <name type="scientific">Kribbella lupini</name>
    <dbReference type="NCBI Taxonomy" id="291602"/>
    <lineage>
        <taxon>Bacteria</taxon>
        <taxon>Bacillati</taxon>
        <taxon>Actinomycetota</taxon>
        <taxon>Actinomycetes</taxon>
        <taxon>Propionibacteriales</taxon>
        <taxon>Kribbellaceae</taxon>
        <taxon>Kribbella</taxon>
    </lineage>
</organism>
<sequence>MDRHLVGADDVGMTAALPSGLTVRPAELADAPAITAQMASYTTPLLGFPKHSYENVADYLRDPAIDLPTGSWLVHDGDELVGSATAVKVGNRAQVDLDVFAADPAVAAWLLATASAQAAELGRTAGLTDVLLHMGQLEQDGPMGRLLAEDGFTRSTSIHLMRIDHTGPTPAPEPPVGVKLQVGAPNDATRRAAHQVIAESFATQPGAVPRPYDEWVASRESRSAFDWSQLTVAELDGEAVGVRECSDHFLSSDNCNYIGRLGVLESARGRGLAKYLLRDQFARDAAAGRAGTTLHVDTNNPTPALGLYVSVGMHPIVVTHIWEKRLHLV</sequence>
<reference evidence="4 5" key="1">
    <citation type="journal article" date="2019" name="Int. J. Syst. Evol. Microbiol.">
        <title>The Global Catalogue of Microorganisms (GCM) 10K type strain sequencing project: providing services to taxonomists for standard genome sequencing and annotation.</title>
        <authorList>
            <consortium name="The Broad Institute Genomics Platform"/>
            <consortium name="The Broad Institute Genome Sequencing Center for Infectious Disease"/>
            <person name="Wu L."/>
            <person name="Ma J."/>
        </authorList>
    </citation>
    <scope>NUCLEOTIDE SEQUENCE [LARGE SCALE GENOMIC DNA]</scope>
    <source>
        <strain evidence="4 5">JCM 14303</strain>
    </source>
</reference>
<dbReference type="PANTHER" id="PTHR43877">
    <property type="entry name" value="AMINOALKYLPHOSPHONATE N-ACETYLTRANSFERASE-RELATED-RELATED"/>
    <property type="match status" value="1"/>
</dbReference>
<dbReference type="InterPro" id="IPR016181">
    <property type="entry name" value="Acyl_CoA_acyltransferase"/>
</dbReference>
<evidence type="ECO:0000313" key="5">
    <source>
        <dbReference type="Proteomes" id="UP001500363"/>
    </source>
</evidence>
<dbReference type="Pfam" id="PF00583">
    <property type="entry name" value="Acetyltransf_1"/>
    <property type="match status" value="1"/>
</dbReference>
<keyword evidence="1" id="KW-0808">Transferase</keyword>
<name>A0ABN2A9J1_9ACTN</name>
<keyword evidence="5" id="KW-1185">Reference proteome</keyword>
<evidence type="ECO:0000313" key="4">
    <source>
        <dbReference type="EMBL" id="GAA1513910.1"/>
    </source>
</evidence>
<dbReference type="PROSITE" id="PS51186">
    <property type="entry name" value="GNAT"/>
    <property type="match status" value="1"/>
</dbReference>
<keyword evidence="2" id="KW-0012">Acyltransferase</keyword>
<gene>
    <name evidence="4" type="ORF">GCM10009741_10110</name>
</gene>
<evidence type="ECO:0000256" key="1">
    <source>
        <dbReference type="ARBA" id="ARBA00022679"/>
    </source>
</evidence>
<dbReference type="EMBL" id="BAAANC010000001">
    <property type="protein sequence ID" value="GAA1513910.1"/>
    <property type="molecule type" value="Genomic_DNA"/>
</dbReference>
<evidence type="ECO:0000256" key="2">
    <source>
        <dbReference type="ARBA" id="ARBA00023315"/>
    </source>
</evidence>
<comment type="caution">
    <text evidence="4">The sequence shown here is derived from an EMBL/GenBank/DDBJ whole genome shotgun (WGS) entry which is preliminary data.</text>
</comment>
<dbReference type="Proteomes" id="UP001500363">
    <property type="component" value="Unassembled WGS sequence"/>
</dbReference>